<reference evidence="1" key="1">
    <citation type="submission" date="2021-06" db="EMBL/GenBank/DDBJ databases">
        <authorList>
            <person name="Kallberg Y."/>
            <person name="Tangrot J."/>
            <person name="Rosling A."/>
        </authorList>
    </citation>
    <scope>NUCLEOTIDE SEQUENCE</scope>
    <source>
        <strain evidence="1">IN212</strain>
    </source>
</reference>
<keyword evidence="2" id="KW-1185">Reference proteome</keyword>
<feature type="non-terminal residue" evidence="1">
    <location>
        <position position="1"/>
    </location>
</feature>
<dbReference type="OrthoDB" id="10560512at2759"/>
<dbReference type="Proteomes" id="UP000789396">
    <property type="component" value="Unassembled WGS sequence"/>
</dbReference>
<accession>A0A9N8W812</accession>
<evidence type="ECO:0000313" key="2">
    <source>
        <dbReference type="Proteomes" id="UP000789396"/>
    </source>
</evidence>
<name>A0A9N8W812_9GLOM</name>
<proteinExistence type="predicted"/>
<protein>
    <submittedName>
        <fullName evidence="1">7077_t:CDS:1</fullName>
    </submittedName>
</protein>
<gene>
    <name evidence="1" type="ORF">RFULGI_LOCUS1297</name>
</gene>
<organism evidence="1 2">
    <name type="scientific">Racocetra fulgida</name>
    <dbReference type="NCBI Taxonomy" id="60492"/>
    <lineage>
        <taxon>Eukaryota</taxon>
        <taxon>Fungi</taxon>
        <taxon>Fungi incertae sedis</taxon>
        <taxon>Mucoromycota</taxon>
        <taxon>Glomeromycotina</taxon>
        <taxon>Glomeromycetes</taxon>
        <taxon>Diversisporales</taxon>
        <taxon>Gigasporaceae</taxon>
        <taxon>Racocetra</taxon>
    </lineage>
</organism>
<comment type="caution">
    <text evidence="1">The sequence shown here is derived from an EMBL/GenBank/DDBJ whole genome shotgun (WGS) entry which is preliminary data.</text>
</comment>
<evidence type="ECO:0000313" key="1">
    <source>
        <dbReference type="EMBL" id="CAG8475360.1"/>
    </source>
</evidence>
<sequence>MVYNIALYNADLMKEKKTLQQKNDVSEFIFEAVHLRKGPDTETAEQEDNGDVEQIEQELYDSDFEIDDDVELYKKNDIEHKNVITVME</sequence>
<dbReference type="AlphaFoldDB" id="A0A9N8W812"/>
<dbReference type="EMBL" id="CAJVPZ010000756">
    <property type="protein sequence ID" value="CAG8475360.1"/>
    <property type="molecule type" value="Genomic_DNA"/>
</dbReference>